<dbReference type="PROSITE" id="PS51180">
    <property type="entry name" value="BRO1"/>
    <property type="match status" value="1"/>
</dbReference>
<dbReference type="Gene3D" id="1.25.40.280">
    <property type="entry name" value="alix/aip1 like domains"/>
    <property type="match status" value="1"/>
</dbReference>
<dbReference type="Proteomes" id="UP001152795">
    <property type="component" value="Unassembled WGS sequence"/>
</dbReference>
<dbReference type="AlphaFoldDB" id="A0A6S7FV32"/>
<dbReference type="Gene3D" id="2.30.42.10">
    <property type="match status" value="1"/>
</dbReference>
<dbReference type="Gene3D" id="1.10.287.160">
    <property type="entry name" value="HR1 repeat"/>
    <property type="match status" value="1"/>
</dbReference>
<accession>A0A6S7FV32</accession>
<gene>
    <name evidence="2" type="ORF">PACLA_8A063468</name>
</gene>
<dbReference type="EMBL" id="CACRXK020000255">
    <property type="protein sequence ID" value="CAB3980072.1"/>
    <property type="molecule type" value="Genomic_DNA"/>
</dbReference>
<dbReference type="PANTHER" id="PTHR23031">
    <property type="entry name" value="RHOPHILIN"/>
    <property type="match status" value="1"/>
</dbReference>
<dbReference type="Pfam" id="PF03097">
    <property type="entry name" value="BRO1"/>
    <property type="match status" value="1"/>
</dbReference>
<dbReference type="InterPro" id="IPR036274">
    <property type="entry name" value="HR1_rpt_sf"/>
</dbReference>
<name>A0A6S7FV32_PARCT</name>
<proteinExistence type="inferred from homology"/>
<reference evidence="2" key="1">
    <citation type="submission" date="2020-04" db="EMBL/GenBank/DDBJ databases">
        <authorList>
            <person name="Alioto T."/>
            <person name="Alioto T."/>
            <person name="Gomez Garrido J."/>
        </authorList>
    </citation>
    <scope>NUCLEOTIDE SEQUENCE</scope>
    <source>
        <strain evidence="2">A484AB</strain>
    </source>
</reference>
<evidence type="ECO:0000313" key="2">
    <source>
        <dbReference type="EMBL" id="CAB3980072.1"/>
    </source>
</evidence>
<dbReference type="SUPFAM" id="SSF46585">
    <property type="entry name" value="HR1 repeat"/>
    <property type="match status" value="1"/>
</dbReference>
<comment type="similarity">
    <text evidence="1">Belongs to the RHPN family.</text>
</comment>
<evidence type="ECO:0000313" key="3">
    <source>
        <dbReference type="Proteomes" id="UP001152795"/>
    </source>
</evidence>
<dbReference type="SMART" id="SM00742">
    <property type="entry name" value="Hr1"/>
    <property type="match status" value="1"/>
</dbReference>
<dbReference type="PANTHER" id="PTHR23031:SF15">
    <property type="entry name" value="LD12055P"/>
    <property type="match status" value="1"/>
</dbReference>
<dbReference type="GO" id="GO:0051497">
    <property type="term" value="P:negative regulation of stress fiber assembly"/>
    <property type="evidence" value="ECO:0007669"/>
    <property type="project" value="TreeGrafter"/>
</dbReference>
<sequence>MTTERRLSDKERAKLIYGEENLDQFVSSDPMRATLRGAAQAKRQHLNRQIFKNLRLRDGAEKMLQATEGQLVNNKKVQDTLRLEISFYDSRLEVLYNELANLKSSFDIYQSATRTGFPMIAISLKDTVDIEWREAIEDFIETHYHENPEQFRDEIERLIELRQVMQTPERNEKGVKLLYEYYHHLTLVEKRMFTNKSFAGIQFVWFDSLTAHQTSSSSLTYEKANVLFNIGVLWTQIAAKKEFNTEMKSAQEAINALQKAVGIFTYLKQSVRENLSKDLTPNVLEVLVDIFKVQAHECILNWDMRESDNEDVECYNILAREAAQLSGRYEVLKESMSETASIPPSWCTLAEVKSLHFKAIAHYYAALILLQNYDPDFTDCDHDVSGTEEKRLSTLVELNKIATWLMNEDSRTDKAKSHLKKAIVTEKEALQVASNDRFITRLECIQKVLNTFSSQIKNKLSSVDISGDLDLIASVDDINCSTDRKDKVIGPEFTKYNVKDIFAGLGPLNVFNAKIAYHPPKTVTITRDEQGGLGISIRGSGPTIICKISPKRQHAGIQAGDIIMAIGSHKVKCLNHKQVSRIIQESGQSVTLTLLSAVSPSVILHAL</sequence>
<comment type="caution">
    <text evidence="2">The sequence shown here is derived from an EMBL/GenBank/DDBJ whole genome shotgun (WGS) entry which is preliminary data.</text>
</comment>
<dbReference type="InterPro" id="IPR038499">
    <property type="entry name" value="BRO1_sf"/>
</dbReference>
<protein>
    <submittedName>
        <fullName evidence="2">Rhophilin-1 isoform X1</fullName>
    </submittedName>
</protein>
<dbReference type="CDD" id="cd00136">
    <property type="entry name" value="PDZ_canonical"/>
    <property type="match status" value="1"/>
</dbReference>
<dbReference type="GO" id="GO:0007165">
    <property type="term" value="P:signal transduction"/>
    <property type="evidence" value="ECO:0007669"/>
    <property type="project" value="InterPro"/>
</dbReference>
<dbReference type="SMART" id="SM00228">
    <property type="entry name" value="PDZ"/>
    <property type="match status" value="1"/>
</dbReference>
<dbReference type="InterPro" id="IPR004328">
    <property type="entry name" value="BRO1_dom"/>
</dbReference>
<keyword evidence="3" id="KW-1185">Reference proteome</keyword>
<organism evidence="2 3">
    <name type="scientific">Paramuricea clavata</name>
    <name type="common">Red gorgonian</name>
    <name type="synonym">Violescent sea-whip</name>
    <dbReference type="NCBI Taxonomy" id="317549"/>
    <lineage>
        <taxon>Eukaryota</taxon>
        <taxon>Metazoa</taxon>
        <taxon>Cnidaria</taxon>
        <taxon>Anthozoa</taxon>
        <taxon>Octocorallia</taxon>
        <taxon>Malacalcyonacea</taxon>
        <taxon>Plexauridae</taxon>
        <taxon>Paramuricea</taxon>
    </lineage>
</organism>
<dbReference type="InterPro" id="IPR011072">
    <property type="entry name" value="HR1_rho-bd"/>
</dbReference>
<dbReference type="Pfam" id="PF00595">
    <property type="entry name" value="PDZ"/>
    <property type="match status" value="1"/>
</dbReference>
<dbReference type="OrthoDB" id="64867at2759"/>
<dbReference type="SMART" id="SM01041">
    <property type="entry name" value="BRO1"/>
    <property type="match status" value="1"/>
</dbReference>
<dbReference type="SUPFAM" id="SSF50156">
    <property type="entry name" value="PDZ domain-like"/>
    <property type="match status" value="1"/>
</dbReference>
<dbReference type="InterPro" id="IPR001478">
    <property type="entry name" value="PDZ"/>
</dbReference>
<dbReference type="InterPro" id="IPR036034">
    <property type="entry name" value="PDZ_sf"/>
</dbReference>
<dbReference type="PROSITE" id="PS50106">
    <property type="entry name" value="PDZ"/>
    <property type="match status" value="1"/>
</dbReference>
<evidence type="ECO:0000256" key="1">
    <source>
        <dbReference type="ARBA" id="ARBA00010369"/>
    </source>
</evidence>
<dbReference type="InterPro" id="IPR047138">
    <property type="entry name" value="RHPN1_2"/>
</dbReference>